<dbReference type="OrthoDB" id="8477220at2"/>
<keyword evidence="1" id="KW-0472">Membrane</keyword>
<evidence type="ECO:0000313" key="3">
    <source>
        <dbReference type="Proteomes" id="UP000469430"/>
    </source>
</evidence>
<keyword evidence="1" id="KW-0812">Transmembrane</keyword>
<feature type="transmembrane region" description="Helical" evidence="1">
    <location>
        <begin position="261"/>
        <end position="277"/>
    </location>
</feature>
<keyword evidence="3" id="KW-1185">Reference proteome</keyword>
<keyword evidence="1" id="KW-1133">Transmembrane helix</keyword>
<proteinExistence type="predicted"/>
<feature type="transmembrane region" description="Helical" evidence="1">
    <location>
        <begin position="187"/>
        <end position="216"/>
    </location>
</feature>
<evidence type="ECO:0000256" key="1">
    <source>
        <dbReference type="SAM" id="Phobius"/>
    </source>
</evidence>
<name>A0A6I4TZW5_9SPHN</name>
<dbReference type="AlphaFoldDB" id="A0A6I4TZW5"/>
<protein>
    <submittedName>
        <fullName evidence="2">Uncharacterized protein</fullName>
    </submittedName>
</protein>
<evidence type="ECO:0000313" key="2">
    <source>
        <dbReference type="EMBL" id="MXO99903.1"/>
    </source>
</evidence>
<gene>
    <name evidence="2" type="ORF">GRI97_12990</name>
</gene>
<accession>A0A6I4TZW5</accession>
<dbReference type="RefSeq" id="WP_161391586.1">
    <property type="nucleotide sequence ID" value="NZ_JBHSCP010000001.1"/>
</dbReference>
<dbReference type="EMBL" id="WTYJ01000002">
    <property type="protein sequence ID" value="MXO99903.1"/>
    <property type="molecule type" value="Genomic_DNA"/>
</dbReference>
<dbReference type="Proteomes" id="UP000469430">
    <property type="component" value="Unassembled WGS sequence"/>
</dbReference>
<comment type="caution">
    <text evidence="2">The sequence shown here is derived from an EMBL/GenBank/DDBJ whole genome shotgun (WGS) entry which is preliminary data.</text>
</comment>
<reference evidence="2 3" key="1">
    <citation type="submission" date="2019-12" db="EMBL/GenBank/DDBJ databases">
        <title>Genomic-based taxomic classification of the family Erythrobacteraceae.</title>
        <authorList>
            <person name="Xu L."/>
        </authorList>
    </citation>
    <scope>NUCLEOTIDE SEQUENCE [LARGE SCALE GENOMIC DNA]</scope>
    <source>
        <strain evidence="2 3">S36</strain>
    </source>
</reference>
<feature type="transmembrane region" description="Helical" evidence="1">
    <location>
        <begin position="297"/>
        <end position="325"/>
    </location>
</feature>
<sequence>MTRHAVEQAGARFSAVADGHALLGTVSTSDDVLVLARQLLPESDLTLALLDRDGIVVLPAGQGAAAGFERIDADWVWAGAMLLPGALVERLAELPAETDTPAALLRIALQSRLAYRALSARAVVDGAWSLVTHERLAEIEEHWLDRNMPVQSTAATLSAIISNRILRRSGLHLAAWKYGRGIGAAGALLALGGASLAMVGLVAPGLLLIAAAWLLAVLGDGQRLLSFAPYAVPPAPRATREWPHWVIDAALLATAWFASDAAWPVRLFPMLVLLLVLHRLEPQRQSGWKALAGDRFLLSVILALAAALGLFEPVLMLAGLVAILLSPAAKADDSE</sequence>
<organism evidence="2 3">
    <name type="scientific">Croceibacterium xixiisoli</name>
    <dbReference type="NCBI Taxonomy" id="1476466"/>
    <lineage>
        <taxon>Bacteria</taxon>
        <taxon>Pseudomonadati</taxon>
        <taxon>Pseudomonadota</taxon>
        <taxon>Alphaproteobacteria</taxon>
        <taxon>Sphingomonadales</taxon>
        <taxon>Erythrobacteraceae</taxon>
        <taxon>Croceibacterium</taxon>
    </lineage>
</organism>